<comment type="caution">
    <text evidence="1">The sequence shown here is derived from an EMBL/GenBank/DDBJ whole genome shotgun (WGS) entry which is preliminary data.</text>
</comment>
<organism evidence="1 2">
    <name type="scientific">Candidatus Portnoybacteria bacterium CG11_big_fil_rev_8_21_14_0_20_44_10</name>
    <dbReference type="NCBI Taxonomy" id="1974818"/>
    <lineage>
        <taxon>Bacteria</taxon>
        <taxon>Candidatus Portnoyibacteriota</taxon>
    </lineage>
</organism>
<proteinExistence type="predicted"/>
<dbReference type="Proteomes" id="UP000231550">
    <property type="component" value="Unassembled WGS sequence"/>
</dbReference>
<gene>
    <name evidence="1" type="ORF">COV85_02515</name>
</gene>
<reference evidence="1 2" key="1">
    <citation type="submission" date="2017-09" db="EMBL/GenBank/DDBJ databases">
        <title>Depth-based differentiation of microbial function through sediment-hosted aquifers and enrichment of novel symbionts in the deep terrestrial subsurface.</title>
        <authorList>
            <person name="Probst A.J."/>
            <person name="Ladd B."/>
            <person name="Jarett J.K."/>
            <person name="Geller-Mcgrath D.E."/>
            <person name="Sieber C.M."/>
            <person name="Emerson J.B."/>
            <person name="Anantharaman K."/>
            <person name="Thomas B.C."/>
            <person name="Malmstrom R."/>
            <person name="Stieglmeier M."/>
            <person name="Klingl A."/>
            <person name="Woyke T."/>
            <person name="Ryan C.M."/>
            <person name="Banfield J.F."/>
        </authorList>
    </citation>
    <scope>NUCLEOTIDE SEQUENCE [LARGE SCALE GENOMIC DNA]</scope>
    <source>
        <strain evidence="1">CG11_big_fil_rev_8_21_14_0_20_44_10</strain>
    </source>
</reference>
<dbReference type="EMBL" id="PCVN01000062">
    <property type="protein sequence ID" value="PIQ74369.1"/>
    <property type="molecule type" value="Genomic_DNA"/>
</dbReference>
<evidence type="ECO:0000313" key="1">
    <source>
        <dbReference type="EMBL" id="PIQ74369.1"/>
    </source>
</evidence>
<name>A0A2H0KQF9_9BACT</name>
<sequence length="88" mass="10755">MYSEEVEVVDERPTILERLADEQHESWSRWMDYLFSLSTLNPDGSCAIPADRVRRWQRQIETRYAELSEPEKELDRKEVRRFLRIIRK</sequence>
<protein>
    <submittedName>
        <fullName evidence="1">Uncharacterized protein</fullName>
    </submittedName>
</protein>
<accession>A0A2H0KQF9</accession>
<dbReference type="AlphaFoldDB" id="A0A2H0KQF9"/>
<evidence type="ECO:0000313" key="2">
    <source>
        <dbReference type="Proteomes" id="UP000231550"/>
    </source>
</evidence>